<comment type="similarity">
    <text evidence="10">In the C-terminal section; belongs to the cytidylyltransferase family.</text>
</comment>
<dbReference type="PROSITE" id="PS00583">
    <property type="entry name" value="PFKB_KINASES_1"/>
    <property type="match status" value="1"/>
</dbReference>
<comment type="catalytic activity">
    <reaction evidence="10">
        <text>D-glycero-beta-D-manno-heptose 7-phosphate + ATP = D-glycero-beta-D-manno-heptose 1,7-bisphosphate + ADP + H(+)</text>
        <dbReference type="Rhea" id="RHEA:27473"/>
        <dbReference type="ChEBI" id="CHEBI:15378"/>
        <dbReference type="ChEBI" id="CHEBI:30616"/>
        <dbReference type="ChEBI" id="CHEBI:60204"/>
        <dbReference type="ChEBI" id="CHEBI:60208"/>
        <dbReference type="ChEBI" id="CHEBI:456216"/>
        <dbReference type="EC" id="2.7.1.167"/>
    </reaction>
</comment>
<keyword evidence="8 10" id="KW-0119">Carbohydrate metabolism</keyword>
<reference evidence="13 14" key="1">
    <citation type="submission" date="2019-10" db="EMBL/GenBank/DDBJ databases">
        <title>Georgenia wutianyii sp. nov. and Georgenia yuyongxinii sp. nov. isolated from plateau pika (Ochotona curzoniae) in the Qinghai-Tibet plateau of China.</title>
        <authorList>
            <person name="Tian Z."/>
        </authorList>
    </citation>
    <scope>NUCLEOTIDE SEQUENCE [LARGE SCALE GENOMIC DNA]</scope>
    <source>
        <strain evidence="13 14">DSM 21501</strain>
    </source>
</reference>
<dbReference type="Proteomes" id="UP000451860">
    <property type="component" value="Unassembled WGS sequence"/>
</dbReference>
<dbReference type="EC" id="2.7.1.167" evidence="10"/>
<dbReference type="GO" id="GO:0033786">
    <property type="term" value="F:heptose-1-phosphate adenylyltransferase activity"/>
    <property type="evidence" value="ECO:0007669"/>
    <property type="project" value="UniProtKB-UniRule"/>
</dbReference>
<dbReference type="NCBIfam" id="TIGR00125">
    <property type="entry name" value="cyt_tran_rel"/>
    <property type="match status" value="1"/>
</dbReference>
<evidence type="ECO:0000256" key="5">
    <source>
        <dbReference type="ARBA" id="ARBA00022777"/>
    </source>
</evidence>
<feature type="region of interest" description="Ribokinase" evidence="10">
    <location>
        <begin position="1"/>
        <end position="334"/>
    </location>
</feature>
<proteinExistence type="inferred from homology"/>
<comment type="caution">
    <text evidence="13">The sequence shown here is derived from an EMBL/GenBank/DDBJ whole genome shotgun (WGS) entry which is preliminary data.</text>
</comment>
<comment type="function">
    <text evidence="10">Catalyzes the ADP transfer from ATP to D-glycero-beta-D-manno-heptose 1-phosphate, yielding ADP-D-glycero-beta-D-manno-heptose.</text>
</comment>
<dbReference type="InterPro" id="IPR023030">
    <property type="entry name" value="Bifunc_HldE"/>
</dbReference>
<feature type="region of interest" description="Cytidylyltransferase" evidence="10">
    <location>
        <begin position="359"/>
        <end position="493"/>
    </location>
</feature>
<evidence type="ECO:0000256" key="1">
    <source>
        <dbReference type="ARBA" id="ARBA00004713"/>
    </source>
</evidence>
<protein>
    <recommendedName>
        <fullName evidence="10">Bifunctional protein HldE</fullName>
    </recommendedName>
    <domain>
        <recommendedName>
            <fullName evidence="10">D-beta-D-heptose 7-phosphate kinase</fullName>
            <ecNumber evidence="10">2.7.1.167</ecNumber>
        </recommendedName>
        <alternativeName>
            <fullName evidence="10">D-beta-D-heptose 7-phosphotransferase</fullName>
        </alternativeName>
        <alternativeName>
            <fullName evidence="10">D-glycero-beta-D-manno-heptose-7-phosphate kinase</fullName>
        </alternativeName>
    </domain>
    <domain>
        <recommendedName>
            <fullName evidence="10">D-beta-D-heptose 1-phosphate adenylyltransferase</fullName>
            <ecNumber evidence="10">2.7.7.70</ecNumber>
        </recommendedName>
        <alternativeName>
            <fullName evidence="10">D-glycero-beta-D-manno-heptose 1-phosphate adenylyltransferase</fullName>
        </alternativeName>
    </domain>
</protein>
<organism evidence="13 14">
    <name type="scientific">Georgenia thermotolerans</name>
    <dbReference type="NCBI Taxonomy" id="527326"/>
    <lineage>
        <taxon>Bacteria</taxon>
        <taxon>Bacillati</taxon>
        <taxon>Actinomycetota</taxon>
        <taxon>Actinomycetes</taxon>
        <taxon>Micrococcales</taxon>
        <taxon>Bogoriellaceae</taxon>
        <taxon>Georgenia</taxon>
    </lineage>
</organism>
<comment type="similarity">
    <text evidence="10">In the N-terminal section; belongs to the carbohydrate kinase PfkB family.</text>
</comment>
<dbReference type="HAMAP" id="MF_01603">
    <property type="entry name" value="HldE"/>
    <property type="match status" value="1"/>
</dbReference>
<dbReference type="InterPro" id="IPR011611">
    <property type="entry name" value="PfkB_dom"/>
</dbReference>
<dbReference type="InterPro" id="IPR029056">
    <property type="entry name" value="Ribokinase-like"/>
</dbReference>
<dbReference type="AlphaFoldDB" id="A0A7J5UTP2"/>
<dbReference type="PANTHER" id="PTHR46969:SF1">
    <property type="entry name" value="BIFUNCTIONAL PROTEIN HLDE"/>
    <property type="match status" value="1"/>
</dbReference>
<keyword evidence="14" id="KW-1185">Reference proteome</keyword>
<comment type="catalytic activity">
    <reaction evidence="9 10">
        <text>D-glycero-beta-D-manno-heptose 1-phosphate + ATP + H(+) = ADP-D-glycero-beta-D-manno-heptose + diphosphate</text>
        <dbReference type="Rhea" id="RHEA:27465"/>
        <dbReference type="ChEBI" id="CHEBI:15378"/>
        <dbReference type="ChEBI" id="CHEBI:30616"/>
        <dbReference type="ChEBI" id="CHEBI:33019"/>
        <dbReference type="ChEBI" id="CHEBI:59967"/>
        <dbReference type="ChEBI" id="CHEBI:61593"/>
        <dbReference type="EC" id="2.7.7.70"/>
    </reaction>
</comment>
<feature type="domain" description="Cytidyltransferase-like" evidence="12">
    <location>
        <begin position="359"/>
        <end position="454"/>
    </location>
</feature>
<evidence type="ECO:0000256" key="9">
    <source>
        <dbReference type="ARBA" id="ARBA00047428"/>
    </source>
</evidence>
<dbReference type="GO" id="GO:0005524">
    <property type="term" value="F:ATP binding"/>
    <property type="evidence" value="ECO:0007669"/>
    <property type="project" value="UniProtKB-UniRule"/>
</dbReference>
<keyword evidence="7 10" id="KW-0511">Multifunctional enzyme</keyword>
<dbReference type="PANTHER" id="PTHR46969">
    <property type="entry name" value="BIFUNCTIONAL PROTEIN HLDE"/>
    <property type="match status" value="1"/>
</dbReference>
<keyword evidence="2 10" id="KW-0808">Transferase</keyword>
<evidence type="ECO:0000256" key="4">
    <source>
        <dbReference type="ARBA" id="ARBA00022741"/>
    </source>
</evidence>
<evidence type="ECO:0000256" key="10">
    <source>
        <dbReference type="HAMAP-Rule" id="MF_01603"/>
    </source>
</evidence>
<evidence type="ECO:0000256" key="7">
    <source>
        <dbReference type="ARBA" id="ARBA00023268"/>
    </source>
</evidence>
<dbReference type="GO" id="GO:0005829">
    <property type="term" value="C:cytosol"/>
    <property type="evidence" value="ECO:0007669"/>
    <property type="project" value="TreeGrafter"/>
</dbReference>
<feature type="active site" evidence="10">
    <location>
        <position position="282"/>
    </location>
</feature>
<dbReference type="RefSeq" id="WP_152203071.1">
    <property type="nucleotide sequence ID" value="NZ_VUKF01000022.1"/>
</dbReference>
<dbReference type="UniPathway" id="UPA00356">
    <property type="reaction ID" value="UER00437"/>
</dbReference>
<comment type="pathway">
    <text evidence="1">Bacterial outer membrane biogenesis; LPS core biosynthesis.</text>
</comment>
<comment type="pathway">
    <text evidence="10">Nucleotide-sugar biosynthesis; ADP-L-glycero-beta-D-manno-heptose biosynthesis; ADP-L-glycero-beta-D-manno-heptose from D-glycero-beta-D-manno-heptose 7-phosphate: step 3/4.</text>
</comment>
<dbReference type="OrthoDB" id="9802794at2"/>
<dbReference type="Gene3D" id="3.40.1190.20">
    <property type="match status" value="1"/>
</dbReference>
<comment type="subunit">
    <text evidence="10">Homodimer.</text>
</comment>
<dbReference type="InterPro" id="IPR011914">
    <property type="entry name" value="RfaE_dom_II"/>
</dbReference>
<evidence type="ECO:0000256" key="8">
    <source>
        <dbReference type="ARBA" id="ARBA00023277"/>
    </source>
</evidence>
<keyword evidence="3 10" id="KW-0548">Nucleotidyltransferase</keyword>
<evidence type="ECO:0000313" key="13">
    <source>
        <dbReference type="EMBL" id="KAE8765642.1"/>
    </source>
</evidence>
<dbReference type="Pfam" id="PF01467">
    <property type="entry name" value="CTP_transf_like"/>
    <property type="match status" value="1"/>
</dbReference>
<dbReference type="EC" id="2.7.7.70" evidence="10"/>
<dbReference type="GO" id="GO:0016773">
    <property type="term" value="F:phosphotransferase activity, alcohol group as acceptor"/>
    <property type="evidence" value="ECO:0007669"/>
    <property type="project" value="InterPro"/>
</dbReference>
<accession>A0A7J5UTP2</accession>
<feature type="domain" description="Carbohydrate kinase PfkB" evidence="11">
    <location>
        <begin position="47"/>
        <end position="322"/>
    </location>
</feature>
<name>A0A7J5UTP2_9MICO</name>
<dbReference type="GO" id="GO:0009244">
    <property type="term" value="P:lipopolysaccharide core region biosynthetic process"/>
    <property type="evidence" value="ECO:0007669"/>
    <property type="project" value="UniProtKB-UniPathway"/>
</dbReference>
<sequence length="493" mass="50680">MSSFRSPEDPAGLAERLRRAAPRVAVVGDLILDGWWTGHAGRITREAPAPVVQVAGRRYAPGGAANTAMNLAALGARVRLAGVVGDDEAGRRLLDLLDAAGVDVAAVVVAGGVTTTAKTRIVADDQVLLRADDAPGPGYPEAVLAALARAVLAATGDVAAEVVCDYGAGALADPVRAALTARTRRPPLSVVDAHDPRPWAALHPAVATPNAEELAVLLGGPLGPDRVAEVAARAPEILAASGAEAVVVTLDRDGTVVLTPDAAPRRTHTRPVPEAQASGAGDTFVAGLTLALAAGLPLAPAADVAQAAADVVVRAPGTTVCTTDELAARLGARRAKTLAADALAARLAADRAAGRRIVLTNGCFDVLHRGHTRCLEQAKDLGDVLVVAINGDDSVRRLKGPGRPINPAADRAAVLAALACVDYVTVFDTDTPIPLIERIRPDVYAKGGDYTPEMLAETGPVRAYGGQVRMLDYVAEHSTTAVVERIRQPAREG</sequence>
<dbReference type="InterPro" id="IPR014729">
    <property type="entry name" value="Rossmann-like_a/b/a_fold"/>
</dbReference>
<dbReference type="Gene3D" id="3.40.50.620">
    <property type="entry name" value="HUPs"/>
    <property type="match status" value="1"/>
</dbReference>
<feature type="binding site" evidence="10">
    <location>
        <begin position="210"/>
        <end position="213"/>
    </location>
    <ligand>
        <name>ATP</name>
        <dbReference type="ChEBI" id="CHEBI:30616"/>
    </ligand>
</feature>
<dbReference type="NCBIfam" id="TIGR02199">
    <property type="entry name" value="rfaE_dom_II"/>
    <property type="match status" value="1"/>
</dbReference>
<evidence type="ECO:0000256" key="3">
    <source>
        <dbReference type="ARBA" id="ARBA00022695"/>
    </source>
</evidence>
<dbReference type="Pfam" id="PF00294">
    <property type="entry name" value="PfkB"/>
    <property type="match status" value="1"/>
</dbReference>
<keyword evidence="4 10" id="KW-0547">Nucleotide-binding</keyword>
<keyword evidence="6 10" id="KW-0067">ATP-binding</keyword>
<dbReference type="GO" id="GO:0097171">
    <property type="term" value="P:ADP-L-glycero-beta-D-manno-heptose biosynthetic process"/>
    <property type="evidence" value="ECO:0007669"/>
    <property type="project" value="UniProtKB-UniPathway"/>
</dbReference>
<gene>
    <name evidence="13" type="primary">rfaE2</name>
    <name evidence="10" type="synonym">hldE</name>
    <name evidence="13" type="ORF">GB883_03080</name>
</gene>
<evidence type="ECO:0000259" key="11">
    <source>
        <dbReference type="Pfam" id="PF00294"/>
    </source>
</evidence>
<dbReference type="InterPro" id="IPR002173">
    <property type="entry name" value="Carboh/pur_kinase_PfkB_CS"/>
</dbReference>
<keyword evidence="5 10" id="KW-0418">Kinase</keyword>
<dbReference type="GO" id="GO:0033785">
    <property type="term" value="F:heptose 7-phosphate kinase activity"/>
    <property type="evidence" value="ECO:0007669"/>
    <property type="project" value="UniProtKB-UniRule"/>
</dbReference>
<dbReference type="UniPathway" id="UPA00958"/>
<comment type="pathway">
    <text evidence="10">Nucleotide-sugar biosynthesis; ADP-L-glycero-beta-D-manno-heptose biosynthesis; ADP-L-glycero-beta-D-manno-heptose from D-glycero-beta-D-manno-heptose 7-phosphate: step 1/4.</text>
</comment>
<comment type="function">
    <text evidence="10">Catalyzes the phosphorylation of D-glycero-D-manno-heptose 7-phosphate at the C-1 position to selectively form D-glycero-beta-D-manno-heptose-1,7-bisphosphate.</text>
</comment>
<evidence type="ECO:0000256" key="2">
    <source>
        <dbReference type="ARBA" id="ARBA00022679"/>
    </source>
</evidence>
<dbReference type="EMBL" id="WHJE01000007">
    <property type="protein sequence ID" value="KAE8765642.1"/>
    <property type="molecule type" value="Genomic_DNA"/>
</dbReference>
<dbReference type="SUPFAM" id="SSF53613">
    <property type="entry name" value="Ribokinase-like"/>
    <property type="match status" value="1"/>
</dbReference>
<evidence type="ECO:0000259" key="12">
    <source>
        <dbReference type="Pfam" id="PF01467"/>
    </source>
</evidence>
<dbReference type="SUPFAM" id="SSF52374">
    <property type="entry name" value="Nucleotidylyl transferase"/>
    <property type="match status" value="1"/>
</dbReference>
<dbReference type="InterPro" id="IPR004821">
    <property type="entry name" value="Cyt_trans-like"/>
</dbReference>
<evidence type="ECO:0000313" key="14">
    <source>
        <dbReference type="Proteomes" id="UP000451860"/>
    </source>
</evidence>
<evidence type="ECO:0000256" key="6">
    <source>
        <dbReference type="ARBA" id="ARBA00022840"/>
    </source>
</evidence>